<name>A0A8J2U9G4_9GAMM</name>
<evidence type="ECO:0000313" key="1">
    <source>
        <dbReference type="EMBL" id="GGA87406.1"/>
    </source>
</evidence>
<evidence type="ECO:0000313" key="2">
    <source>
        <dbReference type="Proteomes" id="UP000619743"/>
    </source>
</evidence>
<sequence length="205" mass="23030">MPLRYLPLTDKEEFVKTKFVAIIMALIIMPSAWAMPTLDQPTLQAVLNLMVDMNKLSEQHPEWESEESEADFFADDGSGFMTHLKKVGAYDTVNKVAIKHGFDNIEQGFDTFRRAALAGMSLQFEAVGMDFAEFQQSIKQRIEMMRQNGASEDMLAEQEAQLAEFGSIAKALEQVSEADRAAMLKQAQWFFSELERAGLDGGMSQ</sequence>
<proteinExistence type="predicted"/>
<dbReference type="AlphaFoldDB" id="A0A8J2U9G4"/>
<organism evidence="1 2">
    <name type="scientific">Neiella marina</name>
    <dbReference type="NCBI Taxonomy" id="508461"/>
    <lineage>
        <taxon>Bacteria</taxon>
        <taxon>Pseudomonadati</taxon>
        <taxon>Pseudomonadota</taxon>
        <taxon>Gammaproteobacteria</taxon>
        <taxon>Alteromonadales</taxon>
        <taxon>Echinimonadaceae</taxon>
        <taxon>Neiella</taxon>
    </lineage>
</organism>
<dbReference type="Proteomes" id="UP000619743">
    <property type="component" value="Unassembled WGS sequence"/>
</dbReference>
<accession>A0A8J2U9G4</accession>
<protein>
    <submittedName>
        <fullName evidence="1">Uncharacterized protein</fullName>
    </submittedName>
</protein>
<keyword evidence="2" id="KW-1185">Reference proteome</keyword>
<gene>
    <name evidence="1" type="ORF">GCM10011369_31820</name>
</gene>
<dbReference type="EMBL" id="BMDX01000022">
    <property type="protein sequence ID" value="GGA87406.1"/>
    <property type="molecule type" value="Genomic_DNA"/>
</dbReference>
<comment type="caution">
    <text evidence="1">The sequence shown here is derived from an EMBL/GenBank/DDBJ whole genome shotgun (WGS) entry which is preliminary data.</text>
</comment>
<reference evidence="2" key="1">
    <citation type="journal article" date="2019" name="Int. J. Syst. Evol. Microbiol.">
        <title>The Global Catalogue of Microorganisms (GCM) 10K type strain sequencing project: providing services to taxonomists for standard genome sequencing and annotation.</title>
        <authorList>
            <consortium name="The Broad Institute Genomics Platform"/>
            <consortium name="The Broad Institute Genome Sequencing Center for Infectious Disease"/>
            <person name="Wu L."/>
            <person name="Ma J."/>
        </authorList>
    </citation>
    <scope>NUCLEOTIDE SEQUENCE [LARGE SCALE GENOMIC DNA]</scope>
    <source>
        <strain evidence="2">CGMCC 1.10130</strain>
    </source>
</reference>